<accession>A0A679HMD9</accession>
<gene>
    <name evidence="2" type="ORF">BatF92_41380</name>
</gene>
<dbReference type="EMBL" id="AP022660">
    <property type="protein sequence ID" value="BCA52196.1"/>
    <property type="molecule type" value="Genomic_DNA"/>
</dbReference>
<dbReference type="SUPFAM" id="SSF48208">
    <property type="entry name" value="Six-hairpin glycosidases"/>
    <property type="match status" value="1"/>
</dbReference>
<dbReference type="PANTHER" id="PTHR33886">
    <property type="entry name" value="UNSATURATED RHAMNOGALACTURONAN HYDROLASE (EUROFUNG)"/>
    <property type="match status" value="1"/>
</dbReference>
<dbReference type="Pfam" id="PF07470">
    <property type="entry name" value="Glyco_hydro_88"/>
    <property type="match status" value="1"/>
</dbReference>
<dbReference type="InterPro" id="IPR052043">
    <property type="entry name" value="PolySaccharide_Degr_Enz"/>
</dbReference>
<protein>
    <recommendedName>
        <fullName evidence="4">Unsaturated rhamnogalacturonyl hydrolase</fullName>
    </recommendedName>
</protein>
<dbReference type="PANTHER" id="PTHR33886:SF8">
    <property type="entry name" value="UNSATURATED RHAMNOGALACTURONAN HYDROLASE (EUROFUNG)"/>
    <property type="match status" value="1"/>
</dbReference>
<evidence type="ECO:0000313" key="2">
    <source>
        <dbReference type="EMBL" id="BCA52196.1"/>
    </source>
</evidence>
<reference evidence="2 3" key="1">
    <citation type="submission" date="2020-02" db="EMBL/GenBank/DDBJ databases">
        <title>Whole-genome sequencing and comparative analysis of the genomes of Bacteroides thetaiotaomicron and Escherichia coli isolated from a healthy resident in Vietnam.</title>
        <authorList>
            <person name="Mohsin M."/>
            <person name="Tanaka K."/>
            <person name="Kawahara R."/>
            <person name="Kondo S."/>
            <person name="Noguchi H."/>
            <person name="Motooka D."/>
            <person name="Nakamura S."/>
            <person name="Khong D.T."/>
            <person name="Nguyen T.N."/>
            <person name="Tran H.T."/>
            <person name="Yamamoto Y."/>
        </authorList>
    </citation>
    <scope>NUCLEOTIDE SEQUENCE [LARGE SCALE GENOMIC DNA]</scope>
    <source>
        <strain evidence="2 3">F9-2</strain>
    </source>
</reference>
<dbReference type="GO" id="GO:0016787">
    <property type="term" value="F:hydrolase activity"/>
    <property type="evidence" value="ECO:0007669"/>
    <property type="project" value="UniProtKB-KW"/>
</dbReference>
<evidence type="ECO:0000313" key="3">
    <source>
        <dbReference type="Proteomes" id="UP000500882"/>
    </source>
</evidence>
<dbReference type="GO" id="GO:0005975">
    <property type="term" value="P:carbohydrate metabolic process"/>
    <property type="evidence" value="ECO:0007669"/>
    <property type="project" value="InterPro"/>
</dbReference>
<proteinExistence type="predicted"/>
<dbReference type="AlphaFoldDB" id="A0A679HMD9"/>
<dbReference type="Gene3D" id="1.50.10.10">
    <property type="match status" value="1"/>
</dbReference>
<evidence type="ECO:0008006" key="4">
    <source>
        <dbReference type="Google" id="ProtNLM"/>
    </source>
</evidence>
<dbReference type="Gene3D" id="2.60.120.260">
    <property type="entry name" value="Galactose-binding domain-like"/>
    <property type="match status" value="1"/>
</dbReference>
<organism evidence="2 3">
    <name type="scientific">Bacteroides thetaiotaomicron</name>
    <dbReference type="NCBI Taxonomy" id="818"/>
    <lineage>
        <taxon>Bacteria</taxon>
        <taxon>Pseudomonadati</taxon>
        <taxon>Bacteroidota</taxon>
        <taxon>Bacteroidia</taxon>
        <taxon>Bacteroidales</taxon>
        <taxon>Bacteroidaceae</taxon>
        <taxon>Bacteroides</taxon>
    </lineage>
</organism>
<name>A0A679HMD9_BACT4</name>
<dbReference type="Proteomes" id="UP000500882">
    <property type="component" value="Chromosome"/>
</dbReference>
<dbReference type="InterPro" id="IPR012341">
    <property type="entry name" value="6hp_glycosidase-like_sf"/>
</dbReference>
<dbReference type="InterPro" id="IPR008928">
    <property type="entry name" value="6-hairpin_glycosidase_sf"/>
</dbReference>
<dbReference type="InterPro" id="IPR010905">
    <property type="entry name" value="Glyco_hydro_88"/>
</dbReference>
<evidence type="ECO:0000256" key="1">
    <source>
        <dbReference type="ARBA" id="ARBA00022801"/>
    </source>
</evidence>
<sequence>MKNKMYKMKNDGWIHDIAKALCCIFLIMTSGGMLYSCSSENEEPVPPVQEGTGNDEKEKYTYVYQLKADNYNMPTEGTISPEYDDSPEGKDISSLVDGDWTTSFYTPNNSVSIIWKGKEPVVARYYSVMATGDKEGNAPGAWSLYGSNDNVKWTELDNRIRQEFEKREKKFLELRHKEAYQYYKLTIHRNQGGKGIEIQEWMLQTKRTIDTPLLTDFPEGSTPKEIGKRLGKLFAKGKHNGKTLSYPETFTWNGALKYAEVVKDNELIRSLKDGFESFFTTDRHFLPGMDHVDRNMFGSLPLTLYLITKDERYREMGMPYADTQWEVPENASASAKSWAAKGYSWQTRLWIDDMYMIPVIQTHAYKVTGELKYVERAAKEMAMYLDELQRTNGLFYHAPDVPYFWGRGNGWMAAGMAEVLRYLPESSPYHLPIVRGFQTMMASLKNYQTEEGMWRQLIDKPDCWVETSGSAMFTYAFIMGVKYGWLPVQEYGEAARRAWLAMLTYINSNDKVREVCVGTNKKNDMQYYYDRPRNTGDYHGHAPYLWCTVALLEE</sequence>
<keyword evidence="1" id="KW-0378">Hydrolase</keyword>